<gene>
    <name evidence="8" type="primary">menA</name>
    <name evidence="10" type="ORF">FVP33_01765</name>
</gene>
<feature type="transmembrane region" description="Helical" evidence="8">
    <location>
        <begin position="141"/>
        <end position="164"/>
    </location>
</feature>
<dbReference type="HAMAP" id="MF_01937">
    <property type="entry name" value="MenA_1"/>
    <property type="match status" value="1"/>
</dbReference>
<keyword evidence="3 8" id="KW-1003">Cell membrane</keyword>
<evidence type="ECO:0000256" key="4">
    <source>
        <dbReference type="ARBA" id="ARBA00022679"/>
    </source>
</evidence>
<organism evidence="10 11">
    <name type="scientific">Lacisediminihabitans profunda</name>
    <dbReference type="NCBI Taxonomy" id="2594790"/>
    <lineage>
        <taxon>Bacteria</taxon>
        <taxon>Bacillati</taxon>
        <taxon>Actinomycetota</taxon>
        <taxon>Actinomycetes</taxon>
        <taxon>Micrococcales</taxon>
        <taxon>Microbacteriaceae</taxon>
        <taxon>Lacisediminihabitans</taxon>
    </lineage>
</organism>
<proteinExistence type="inferred from homology"/>
<dbReference type="NCBIfam" id="TIGR00751">
    <property type="entry name" value="menA"/>
    <property type="match status" value="1"/>
</dbReference>
<keyword evidence="4 8" id="KW-0808">Transferase</keyword>
<evidence type="ECO:0000256" key="8">
    <source>
        <dbReference type="HAMAP-Rule" id="MF_01937"/>
    </source>
</evidence>
<feature type="transmembrane region" description="Helical" evidence="8">
    <location>
        <begin position="269"/>
        <end position="292"/>
    </location>
</feature>
<dbReference type="PANTHER" id="PTHR13929">
    <property type="entry name" value="1,4-DIHYDROXY-2-NAPHTHOATE OCTAPRENYLTRANSFERASE"/>
    <property type="match status" value="1"/>
</dbReference>
<keyword evidence="5 8" id="KW-0812">Transmembrane</keyword>
<dbReference type="NCBIfam" id="NF004751">
    <property type="entry name" value="PRK06080.1-3"/>
    <property type="match status" value="1"/>
</dbReference>
<evidence type="ECO:0000256" key="6">
    <source>
        <dbReference type="ARBA" id="ARBA00022989"/>
    </source>
</evidence>
<reference evidence="10 11" key="1">
    <citation type="submission" date="2019-08" db="EMBL/GenBank/DDBJ databases">
        <title>Bacterial whole genome sequence for Glaciihabitans sp. CHu50b-6-2.</title>
        <authorList>
            <person name="Jin L."/>
        </authorList>
    </citation>
    <scope>NUCLEOTIDE SEQUENCE [LARGE SCALE GENOMIC DNA]</scope>
    <source>
        <strain evidence="10 11">CHu50b-6-2</strain>
    </source>
</reference>
<keyword evidence="11" id="KW-1185">Reference proteome</keyword>
<evidence type="ECO:0000256" key="2">
    <source>
        <dbReference type="ARBA" id="ARBA00022428"/>
    </source>
</evidence>
<dbReference type="GO" id="GO:0009234">
    <property type="term" value="P:menaquinone biosynthetic process"/>
    <property type="evidence" value="ECO:0007669"/>
    <property type="project" value="UniProtKB-UniRule"/>
</dbReference>
<keyword evidence="7 8" id="KW-0472">Membrane</keyword>
<evidence type="ECO:0000313" key="11">
    <source>
        <dbReference type="Proteomes" id="UP000321379"/>
    </source>
</evidence>
<evidence type="ECO:0000313" key="10">
    <source>
        <dbReference type="EMBL" id="TXN32521.1"/>
    </source>
</evidence>
<dbReference type="CDD" id="cd13962">
    <property type="entry name" value="PT_UbiA_UBIAD1"/>
    <property type="match status" value="1"/>
</dbReference>
<dbReference type="GO" id="GO:0005886">
    <property type="term" value="C:plasma membrane"/>
    <property type="evidence" value="ECO:0007669"/>
    <property type="project" value="UniProtKB-SubCell"/>
</dbReference>
<comment type="similarity">
    <text evidence="8">Belongs to the MenA family. Type 1 subfamily.</text>
</comment>
<dbReference type="InterPro" id="IPR026046">
    <property type="entry name" value="UBIAD1"/>
</dbReference>
<comment type="caution">
    <text evidence="10">The sequence shown here is derived from an EMBL/GenBank/DDBJ whole genome shotgun (WGS) entry which is preliminary data.</text>
</comment>
<dbReference type="InterPro" id="IPR004657">
    <property type="entry name" value="MenA"/>
</dbReference>
<dbReference type="InterPro" id="IPR044878">
    <property type="entry name" value="UbiA_sf"/>
</dbReference>
<comment type="subcellular location">
    <subcellularLocation>
        <location evidence="8">Cell membrane</location>
        <topology evidence="8">Multi-pass membrane protein</topology>
    </subcellularLocation>
    <subcellularLocation>
        <location evidence="1">Membrane</location>
        <topology evidence="1">Multi-pass membrane protein</topology>
    </subcellularLocation>
</comment>
<keyword evidence="2 8" id="KW-0474">Menaquinone biosynthesis</keyword>
<dbReference type="Gene3D" id="1.10.357.140">
    <property type="entry name" value="UbiA prenyltransferase"/>
    <property type="match status" value="1"/>
</dbReference>
<feature type="transmembrane region" description="Helical" evidence="8">
    <location>
        <begin position="245"/>
        <end position="262"/>
    </location>
</feature>
<dbReference type="EMBL" id="VRMG01000003">
    <property type="protein sequence ID" value="TXN32521.1"/>
    <property type="molecule type" value="Genomic_DNA"/>
</dbReference>
<feature type="transmembrane region" description="Helical" evidence="8">
    <location>
        <begin position="117"/>
        <end position="134"/>
    </location>
</feature>
<comment type="pathway">
    <text evidence="8">Quinol/quinone metabolism; menaquinone biosynthesis; menaquinol from 1,4-dihydroxy-2-naphthoate: step 1/2.</text>
</comment>
<name>A0A5C8UY08_9MICO</name>
<feature type="transmembrane region" description="Helical" evidence="8">
    <location>
        <begin position="42"/>
        <end position="62"/>
    </location>
</feature>
<dbReference type="Proteomes" id="UP000321379">
    <property type="component" value="Unassembled WGS sequence"/>
</dbReference>
<protein>
    <recommendedName>
        <fullName evidence="8 9">1,4-dihydroxy-2-naphthoate octaprenyltransferase</fullName>
        <shortName evidence="8">DHNA-octaprenyltransferase</shortName>
        <ecNumber evidence="8 9">2.5.1.74</ecNumber>
    </recommendedName>
</protein>
<comment type="catalytic activity">
    <reaction evidence="8">
        <text>an all-trans-polyprenyl diphosphate + 1,4-dihydroxy-2-naphthoate + H(+) = a 2-demethylmenaquinol + CO2 + diphosphate</text>
        <dbReference type="Rhea" id="RHEA:26478"/>
        <dbReference type="Rhea" id="RHEA-COMP:9563"/>
        <dbReference type="Rhea" id="RHEA-COMP:9564"/>
        <dbReference type="ChEBI" id="CHEBI:11173"/>
        <dbReference type="ChEBI" id="CHEBI:15378"/>
        <dbReference type="ChEBI" id="CHEBI:16526"/>
        <dbReference type="ChEBI" id="CHEBI:33019"/>
        <dbReference type="ChEBI" id="CHEBI:55437"/>
        <dbReference type="ChEBI" id="CHEBI:58914"/>
        <dbReference type="EC" id="2.5.1.74"/>
    </reaction>
</comment>
<accession>A0A5C8UY08</accession>
<dbReference type="AlphaFoldDB" id="A0A5C8UY08"/>
<dbReference type="Pfam" id="PF01040">
    <property type="entry name" value="UbiA"/>
    <property type="match status" value="1"/>
</dbReference>
<dbReference type="GO" id="GO:0046428">
    <property type="term" value="F:1,4-dihydroxy-2-naphthoate polyprenyltransferase activity"/>
    <property type="evidence" value="ECO:0007669"/>
    <property type="project" value="UniProtKB-UniRule"/>
</dbReference>
<sequence length="293" mass="30898">MRKASASDWIGGARLRTLPLAVSPVALGTASAFLLSTPGWHWVRALLALVVAVALQVGVNYANDYSDGIRGTDRYRVGPSRLTGSGAAKPRTVLAVALAFFALGGVAGVVLVVLSGFYWLLAVGAACIVAAYFYTGGKHPYGYYGLGEVFVFVFFGIVATAGTTYTQVGTVNTESWLAGAAAGLLACAVLMVNNLRDLEQDRLAKKRTLAVLVGNRASRVLFTVFVAIPFVILVFFAVFYEKAPYVFFTLLVAIPAVIITLTGKTAPEFILALKLTSLTALLFGLGLAAAIAF</sequence>
<dbReference type="GO" id="GO:0042371">
    <property type="term" value="P:vitamin K biosynthetic process"/>
    <property type="evidence" value="ECO:0007669"/>
    <property type="project" value="TreeGrafter"/>
</dbReference>
<evidence type="ECO:0000256" key="1">
    <source>
        <dbReference type="ARBA" id="ARBA00004141"/>
    </source>
</evidence>
<dbReference type="PIRSF" id="PIRSF005355">
    <property type="entry name" value="UBIAD1"/>
    <property type="match status" value="1"/>
</dbReference>
<dbReference type="UniPathway" id="UPA00079">
    <property type="reaction ID" value="UER00168"/>
</dbReference>
<feature type="transmembrane region" description="Helical" evidence="8">
    <location>
        <begin position="92"/>
        <end position="111"/>
    </location>
</feature>
<feature type="transmembrane region" description="Helical" evidence="8">
    <location>
        <begin position="176"/>
        <end position="196"/>
    </location>
</feature>
<dbReference type="EC" id="2.5.1.74" evidence="8 9"/>
<keyword evidence="6 8" id="KW-1133">Transmembrane helix</keyword>
<evidence type="ECO:0000256" key="5">
    <source>
        <dbReference type="ARBA" id="ARBA00022692"/>
    </source>
</evidence>
<dbReference type="PANTHER" id="PTHR13929:SF0">
    <property type="entry name" value="UBIA PRENYLTRANSFERASE DOMAIN-CONTAINING PROTEIN 1"/>
    <property type="match status" value="1"/>
</dbReference>
<comment type="function">
    <text evidence="8">Conversion of 1,4-dihydroxy-2-naphthoate (DHNA) to demethylmenaquinone (DMK).</text>
</comment>
<evidence type="ECO:0000256" key="3">
    <source>
        <dbReference type="ARBA" id="ARBA00022475"/>
    </source>
</evidence>
<evidence type="ECO:0000256" key="7">
    <source>
        <dbReference type="ARBA" id="ARBA00023136"/>
    </source>
</evidence>
<feature type="transmembrane region" description="Helical" evidence="8">
    <location>
        <begin position="217"/>
        <end position="239"/>
    </location>
</feature>
<dbReference type="InterPro" id="IPR000537">
    <property type="entry name" value="UbiA_prenyltransferase"/>
</dbReference>
<evidence type="ECO:0000256" key="9">
    <source>
        <dbReference type="NCBIfam" id="TIGR00751"/>
    </source>
</evidence>